<name>A0A1W2TG92_ROSNE</name>
<evidence type="ECO:0000313" key="11">
    <source>
        <dbReference type="EMBL" id="GAP87115.2"/>
    </source>
</evidence>
<feature type="compositionally biased region" description="Basic and acidic residues" evidence="9">
    <location>
        <begin position="248"/>
        <end position="260"/>
    </location>
</feature>
<feature type="region of interest" description="Disordered" evidence="9">
    <location>
        <begin position="90"/>
        <end position="119"/>
    </location>
</feature>
<feature type="region of interest" description="Disordered" evidence="9">
    <location>
        <begin position="219"/>
        <end position="277"/>
    </location>
</feature>
<evidence type="ECO:0000256" key="4">
    <source>
        <dbReference type="ARBA" id="ARBA00022454"/>
    </source>
</evidence>
<dbReference type="InterPro" id="IPR012340">
    <property type="entry name" value="NA-bd_OB-fold"/>
</dbReference>
<dbReference type="EMBL" id="DF977470">
    <property type="protein sequence ID" value="GAP87115.2"/>
    <property type="molecule type" value="Genomic_DNA"/>
</dbReference>
<organism evidence="11">
    <name type="scientific">Rosellinia necatrix</name>
    <name type="common">White root-rot fungus</name>
    <dbReference type="NCBI Taxonomy" id="77044"/>
    <lineage>
        <taxon>Eukaryota</taxon>
        <taxon>Fungi</taxon>
        <taxon>Dikarya</taxon>
        <taxon>Ascomycota</taxon>
        <taxon>Pezizomycotina</taxon>
        <taxon>Sordariomycetes</taxon>
        <taxon>Xylariomycetidae</taxon>
        <taxon>Xylariales</taxon>
        <taxon>Xylariaceae</taxon>
        <taxon>Rosellinia</taxon>
    </lineage>
</organism>
<dbReference type="Pfam" id="PF10451">
    <property type="entry name" value="Stn1"/>
    <property type="match status" value="1"/>
</dbReference>
<keyword evidence="12" id="KW-1185">Reference proteome</keyword>
<reference evidence="11" key="1">
    <citation type="submission" date="2016-03" db="EMBL/GenBank/DDBJ databases">
        <title>Draft genome sequence of Rosellinia necatrix.</title>
        <authorList>
            <person name="Kanematsu S."/>
        </authorList>
    </citation>
    <scope>NUCLEOTIDE SEQUENCE [LARGE SCALE GENOMIC DNA]</scope>
    <source>
        <strain evidence="11">W97</strain>
    </source>
</reference>
<comment type="subcellular location">
    <subcellularLocation>
        <location evidence="2">Chromosome</location>
        <location evidence="2">Telomere</location>
    </subcellularLocation>
    <subcellularLocation>
        <location evidence="1">Nucleus</location>
    </subcellularLocation>
</comment>
<proteinExistence type="predicted"/>
<evidence type="ECO:0000256" key="9">
    <source>
        <dbReference type="SAM" id="MobiDB-lite"/>
    </source>
</evidence>
<feature type="domain" description="CST complex subunit Stn1 N-terminal" evidence="10">
    <location>
        <begin position="45"/>
        <end position="91"/>
    </location>
</feature>
<sequence>MTTADTLVYYPQYCFHLSPTINKWCPLQAADIVGLLCRPGFEDIDVFFYLNHPIRWVRITGVVVAIDDYRGHRVYTVDDSTGQCIECAVSSPKPASDKTTYSGSGDLKRADPQPAATRNATVAHAAETAASGAVAGAGTTTTTPPLTDTDIDVGTVLDVKGRVTLFRGQKQIKIQKATPVFSTNQEVLFWDKIRDFRREALSEPWALTDREVRRCRKMHQAEAAGPEEGRRKKRARAQAVGLGAARGSDTERARRSEGRPRSRRSPGSGSIKAARAQRTVITGGLKSAVGDGHKYDALGL</sequence>
<keyword evidence="4" id="KW-0158">Chromosome</keyword>
<dbReference type="GO" id="GO:0000781">
    <property type="term" value="C:chromosome, telomeric region"/>
    <property type="evidence" value="ECO:0007669"/>
    <property type="project" value="UniProtKB-SubCell"/>
</dbReference>
<dbReference type="AlphaFoldDB" id="A0A1W2TG92"/>
<evidence type="ECO:0000256" key="6">
    <source>
        <dbReference type="ARBA" id="ARBA00023125"/>
    </source>
</evidence>
<evidence type="ECO:0000313" key="12">
    <source>
        <dbReference type="Proteomes" id="UP000054516"/>
    </source>
</evidence>
<evidence type="ECO:0000256" key="5">
    <source>
        <dbReference type="ARBA" id="ARBA00022895"/>
    </source>
</evidence>
<dbReference type="OrthoDB" id="110024at2759"/>
<evidence type="ECO:0000256" key="1">
    <source>
        <dbReference type="ARBA" id="ARBA00004123"/>
    </source>
</evidence>
<dbReference type="PANTHER" id="PTHR13989:SF33">
    <property type="entry name" value="CST COMPLEX SUBUNIT STN1"/>
    <property type="match status" value="1"/>
</dbReference>
<gene>
    <name evidence="11" type="ORF">SAMD00023353_2500110</name>
</gene>
<dbReference type="OMA" id="FCFKASP"/>
<protein>
    <recommendedName>
        <fullName evidence="3">CST complex subunit STN1</fullName>
    </recommendedName>
    <alternativeName>
        <fullName evidence="8">Suppressor of cdc thirteen homolog</fullName>
    </alternativeName>
</protein>
<dbReference type="SUPFAM" id="SSF50249">
    <property type="entry name" value="Nucleic acid-binding proteins"/>
    <property type="match status" value="1"/>
</dbReference>
<evidence type="ECO:0000256" key="3">
    <source>
        <dbReference type="ARBA" id="ARBA00017411"/>
    </source>
</evidence>
<dbReference type="Proteomes" id="UP000054516">
    <property type="component" value="Unassembled WGS sequence"/>
</dbReference>
<dbReference type="STRING" id="77044.A0A1W2TG92"/>
<dbReference type="PANTHER" id="PTHR13989">
    <property type="entry name" value="REPLICATION PROTEIN A-RELATED"/>
    <property type="match status" value="1"/>
</dbReference>
<dbReference type="GO" id="GO:0005634">
    <property type="term" value="C:nucleus"/>
    <property type="evidence" value="ECO:0007669"/>
    <property type="project" value="UniProtKB-SubCell"/>
</dbReference>
<dbReference type="InterPro" id="IPR040260">
    <property type="entry name" value="RFA2-like"/>
</dbReference>
<evidence type="ECO:0000259" key="10">
    <source>
        <dbReference type="Pfam" id="PF10451"/>
    </source>
</evidence>
<evidence type="ECO:0000256" key="2">
    <source>
        <dbReference type="ARBA" id="ARBA00004574"/>
    </source>
</evidence>
<dbReference type="InterPro" id="IPR018856">
    <property type="entry name" value="Stn1_N"/>
</dbReference>
<keyword evidence="6" id="KW-0238">DNA-binding</keyword>
<keyword evidence="7" id="KW-0539">Nucleus</keyword>
<dbReference type="Gene3D" id="2.40.50.140">
    <property type="entry name" value="Nucleic acid-binding proteins"/>
    <property type="match status" value="1"/>
</dbReference>
<keyword evidence="5" id="KW-0779">Telomere</keyword>
<evidence type="ECO:0000256" key="8">
    <source>
        <dbReference type="ARBA" id="ARBA00030039"/>
    </source>
</evidence>
<dbReference type="GO" id="GO:0003677">
    <property type="term" value="F:DNA binding"/>
    <property type="evidence" value="ECO:0007669"/>
    <property type="project" value="UniProtKB-KW"/>
</dbReference>
<evidence type="ECO:0000256" key="7">
    <source>
        <dbReference type="ARBA" id="ARBA00023242"/>
    </source>
</evidence>
<accession>A0A1W2TG92</accession>